<dbReference type="Gene3D" id="3.30.420.10">
    <property type="entry name" value="Ribonuclease H-like superfamily/Ribonuclease H"/>
    <property type="match status" value="1"/>
</dbReference>
<dbReference type="InterPro" id="IPR002156">
    <property type="entry name" value="RNaseH_domain"/>
</dbReference>
<dbReference type="InterPro" id="IPR036397">
    <property type="entry name" value="RNaseH_sf"/>
</dbReference>
<evidence type="ECO:0000259" key="1">
    <source>
        <dbReference type="Pfam" id="PF13456"/>
    </source>
</evidence>
<dbReference type="PANTHER" id="PTHR33033:SF121">
    <property type="entry name" value="POLYNUCLEOTIDYL TRANSFERASE, RIBONUCLEASE H-LIKE SUPERFAMILY PROTEIN"/>
    <property type="match status" value="1"/>
</dbReference>
<dbReference type="Proteomes" id="UP000694886">
    <property type="component" value="Chromosome 1"/>
</dbReference>
<dbReference type="KEGG" id="tcc:108662382"/>
<dbReference type="Pfam" id="PF13456">
    <property type="entry name" value="RVT_3"/>
    <property type="match status" value="1"/>
</dbReference>
<dbReference type="InterPro" id="IPR012337">
    <property type="entry name" value="RNaseH-like_sf"/>
</dbReference>
<dbReference type="InterPro" id="IPR044730">
    <property type="entry name" value="RNase_H-like_dom_plant"/>
</dbReference>
<dbReference type="GO" id="GO:0003676">
    <property type="term" value="F:nucleic acid binding"/>
    <property type="evidence" value="ECO:0007669"/>
    <property type="project" value="InterPro"/>
</dbReference>
<proteinExistence type="predicted"/>
<name>A0AB32WH30_THECC</name>
<evidence type="ECO:0000313" key="2">
    <source>
        <dbReference type="Proteomes" id="UP000694886"/>
    </source>
</evidence>
<evidence type="ECO:0000313" key="3">
    <source>
        <dbReference type="RefSeq" id="XP_017978130.1"/>
    </source>
</evidence>
<dbReference type="GeneID" id="108662382"/>
<accession>A0AB32WH30</accession>
<dbReference type="GO" id="GO:0004523">
    <property type="term" value="F:RNA-DNA hybrid ribonuclease activity"/>
    <property type="evidence" value="ECO:0007669"/>
    <property type="project" value="InterPro"/>
</dbReference>
<gene>
    <name evidence="3" type="primary">LOC108662382</name>
</gene>
<dbReference type="SUPFAM" id="SSF53098">
    <property type="entry name" value="Ribonuclease H-like"/>
    <property type="match status" value="1"/>
</dbReference>
<organism evidence="2 3">
    <name type="scientific">Theobroma cacao</name>
    <name type="common">Cacao</name>
    <name type="synonym">Cocoa</name>
    <dbReference type="NCBI Taxonomy" id="3641"/>
    <lineage>
        <taxon>Eukaryota</taxon>
        <taxon>Viridiplantae</taxon>
        <taxon>Streptophyta</taxon>
        <taxon>Embryophyta</taxon>
        <taxon>Tracheophyta</taxon>
        <taxon>Spermatophyta</taxon>
        <taxon>Magnoliopsida</taxon>
        <taxon>eudicotyledons</taxon>
        <taxon>Gunneridae</taxon>
        <taxon>Pentapetalae</taxon>
        <taxon>rosids</taxon>
        <taxon>malvids</taxon>
        <taxon>Malvales</taxon>
        <taxon>Malvaceae</taxon>
        <taxon>Byttnerioideae</taxon>
        <taxon>Theobroma</taxon>
    </lineage>
</organism>
<dbReference type="CDD" id="cd06222">
    <property type="entry name" value="RNase_H_like"/>
    <property type="match status" value="1"/>
</dbReference>
<dbReference type="RefSeq" id="XP_017978130.1">
    <property type="nucleotide sequence ID" value="XM_018122641.1"/>
</dbReference>
<sequence>MVHESLVLNPTGEPMIIFAKSIGIADSNLAEVRAVKEAMMIFAVSSSNDDHKLAIESDSGNVVKWIQSPVEAPWRMRKRLIQIERMKEKLGDWEIHHIKREANQRTDSLAKEGVQLQSDMLRVFN</sequence>
<reference evidence="3" key="2">
    <citation type="submission" date="2025-08" db="UniProtKB">
        <authorList>
            <consortium name="RefSeq"/>
        </authorList>
    </citation>
    <scope>IDENTIFICATION</scope>
</reference>
<dbReference type="AlphaFoldDB" id="A0AB32WH30"/>
<dbReference type="Gramene" id="Tc01v2_t016580.1">
    <property type="protein sequence ID" value="Tc01v2_p016580.1"/>
    <property type="gene ID" value="Tc01v2_g016580"/>
</dbReference>
<dbReference type="PANTHER" id="PTHR33033">
    <property type="entry name" value="POLYNUCLEOTIDYL TRANSFERASE, RIBONUCLEASE H-LIKE SUPERFAMILY PROTEIN-RELATED"/>
    <property type="match status" value="1"/>
</dbReference>
<feature type="domain" description="RNase H type-1" evidence="1">
    <location>
        <begin position="6"/>
        <end position="112"/>
    </location>
</feature>
<protein>
    <submittedName>
        <fullName evidence="3">Uncharacterized protein LOC108662382</fullName>
    </submittedName>
</protein>
<reference evidence="2" key="1">
    <citation type="journal article" date="1997" name="Nucleic Acids Res.">
        <title>tRNAscan-SE: a program for improved detection of transfer RNA genes in genomic sequence.</title>
        <authorList>
            <person name="Lowe T.M."/>
            <person name="Eddy S.R."/>
        </authorList>
    </citation>
    <scope>NUCLEOTIDE SEQUENCE [LARGE SCALE GENOMIC DNA]</scope>
    <source>
        <strain evidence="2">r\B97-61/B2</strain>
    </source>
</reference>